<keyword evidence="2" id="KW-0677">Repeat</keyword>
<gene>
    <name evidence="3" type="ORF">HINF_LOCUS168</name>
</gene>
<dbReference type="InterPro" id="IPR032675">
    <property type="entry name" value="LRR_dom_sf"/>
</dbReference>
<dbReference type="SUPFAM" id="SSF52058">
    <property type="entry name" value="L domain-like"/>
    <property type="match status" value="1"/>
</dbReference>
<name>A0ABP1GG31_9EUKA</name>
<dbReference type="PANTHER" id="PTHR46652:SF3">
    <property type="entry name" value="LEUCINE-RICH REPEAT-CONTAINING PROTEIN 9"/>
    <property type="match status" value="1"/>
</dbReference>
<keyword evidence="1" id="KW-0433">Leucine-rich repeat</keyword>
<sequence length="338" mass="39509">MVIEDISAIQSLSDLTTLNVQQNKLTSYKHLLQKKQQKHSHVYKLSLPNLEVLSIYSNQLQDKSGLQHSPKLENLYLSRTETTDLSTIPHQLFGLKVLNLLSNNLMEISYLSNFIYLQNLNIGFNKQLLNIGPLKFCTQLTELRIYYTSVSDIWPLQFLKYLKILSIDDTKVVDLHPLQYLYQLESISAYGAYIIDVSPLSNLTQLNSLILNNNKITNGETLKHHQNFSKYDFSDQIHQQIPTTDELKFYNKILKVHSSHKQIRKIMNDKKITKFKTSLVQNRATQRFISNVRQGFLTFFALKHTLKARYTFIYFVGIDVLQYYTNNNILFFHFTQNI</sequence>
<dbReference type="Gene3D" id="3.80.10.10">
    <property type="entry name" value="Ribonuclease Inhibitor"/>
    <property type="match status" value="1"/>
</dbReference>
<proteinExistence type="predicted"/>
<dbReference type="InterPro" id="IPR050836">
    <property type="entry name" value="SDS22/Internalin_LRR"/>
</dbReference>
<evidence type="ECO:0000313" key="4">
    <source>
        <dbReference type="Proteomes" id="UP001642409"/>
    </source>
</evidence>
<dbReference type="Proteomes" id="UP001642409">
    <property type="component" value="Unassembled WGS sequence"/>
</dbReference>
<evidence type="ECO:0000256" key="1">
    <source>
        <dbReference type="ARBA" id="ARBA00022614"/>
    </source>
</evidence>
<keyword evidence="4" id="KW-1185">Reference proteome</keyword>
<evidence type="ECO:0000313" key="3">
    <source>
        <dbReference type="EMBL" id="CAL5970228.1"/>
    </source>
</evidence>
<dbReference type="PANTHER" id="PTHR46652">
    <property type="entry name" value="LEUCINE-RICH REPEAT AND IQ DOMAIN-CONTAINING PROTEIN 1-RELATED"/>
    <property type="match status" value="1"/>
</dbReference>
<reference evidence="3 4" key="1">
    <citation type="submission" date="2024-07" db="EMBL/GenBank/DDBJ databases">
        <authorList>
            <person name="Akdeniz Z."/>
        </authorList>
    </citation>
    <scope>NUCLEOTIDE SEQUENCE [LARGE SCALE GENOMIC DNA]</scope>
</reference>
<comment type="caution">
    <text evidence="3">The sequence shown here is derived from an EMBL/GenBank/DDBJ whole genome shotgun (WGS) entry which is preliminary data.</text>
</comment>
<organism evidence="3 4">
    <name type="scientific">Hexamita inflata</name>
    <dbReference type="NCBI Taxonomy" id="28002"/>
    <lineage>
        <taxon>Eukaryota</taxon>
        <taxon>Metamonada</taxon>
        <taxon>Diplomonadida</taxon>
        <taxon>Hexamitidae</taxon>
        <taxon>Hexamitinae</taxon>
        <taxon>Hexamita</taxon>
    </lineage>
</organism>
<accession>A0ABP1GG31</accession>
<evidence type="ECO:0000256" key="2">
    <source>
        <dbReference type="ARBA" id="ARBA00022737"/>
    </source>
</evidence>
<dbReference type="EMBL" id="CAXDID020000001">
    <property type="protein sequence ID" value="CAL5970228.1"/>
    <property type="molecule type" value="Genomic_DNA"/>
</dbReference>
<protein>
    <submittedName>
        <fullName evidence="3">Leucine-rich_repeat domain-containing protein</fullName>
    </submittedName>
</protein>